<comment type="caution">
    <text evidence="2">The sequence shown here is derived from an EMBL/GenBank/DDBJ whole genome shotgun (WGS) entry which is preliminary data.</text>
</comment>
<organism evidence="2 3">
    <name type="scientific">Luteimonas rhizosphaericola</name>
    <dbReference type="NCBI Taxonomy" id="3042024"/>
    <lineage>
        <taxon>Bacteria</taxon>
        <taxon>Pseudomonadati</taxon>
        <taxon>Pseudomonadota</taxon>
        <taxon>Gammaproteobacteria</taxon>
        <taxon>Lysobacterales</taxon>
        <taxon>Lysobacteraceae</taxon>
        <taxon>Luteimonas</taxon>
    </lineage>
</organism>
<proteinExistence type="predicted"/>
<dbReference type="InterPro" id="IPR036513">
    <property type="entry name" value="STAS_dom_sf"/>
</dbReference>
<evidence type="ECO:0000313" key="2">
    <source>
        <dbReference type="EMBL" id="MDH5829073.1"/>
    </source>
</evidence>
<dbReference type="Gene3D" id="3.30.750.24">
    <property type="entry name" value="STAS domain"/>
    <property type="match status" value="1"/>
</dbReference>
<protein>
    <submittedName>
        <fullName evidence="2">STAS domain-containing protein</fullName>
    </submittedName>
</protein>
<dbReference type="InterPro" id="IPR058548">
    <property type="entry name" value="MlaB-like_STAS"/>
</dbReference>
<dbReference type="EMBL" id="JARXRN010000011">
    <property type="protein sequence ID" value="MDH5829073.1"/>
    <property type="molecule type" value="Genomic_DNA"/>
</dbReference>
<dbReference type="Pfam" id="PF13466">
    <property type="entry name" value="STAS_2"/>
    <property type="match status" value="1"/>
</dbReference>
<keyword evidence="3" id="KW-1185">Reference proteome</keyword>
<dbReference type="SUPFAM" id="SSF52091">
    <property type="entry name" value="SpoIIaa-like"/>
    <property type="match status" value="1"/>
</dbReference>
<name>A0ABT6JEG8_9GAMM</name>
<evidence type="ECO:0000259" key="1">
    <source>
        <dbReference type="Pfam" id="PF13466"/>
    </source>
</evidence>
<gene>
    <name evidence="2" type="ORF">QFW80_00850</name>
</gene>
<evidence type="ECO:0000313" key="3">
    <source>
        <dbReference type="Proteomes" id="UP001156831"/>
    </source>
</evidence>
<dbReference type="Proteomes" id="UP001156831">
    <property type="component" value="Unassembled WGS sequence"/>
</dbReference>
<dbReference type="RefSeq" id="WP_280599030.1">
    <property type="nucleotide sequence ID" value="NZ_JARXRN010000011.1"/>
</dbReference>
<reference evidence="2 3" key="1">
    <citation type="submission" date="2023-04" db="EMBL/GenBank/DDBJ databases">
        <title>Luteimonas sp. M1R5S18.</title>
        <authorList>
            <person name="Sun J.-Q."/>
        </authorList>
    </citation>
    <scope>NUCLEOTIDE SEQUENCE [LARGE SCALE GENOMIC DNA]</scope>
    <source>
        <strain evidence="2 3">M1R5S18</strain>
    </source>
</reference>
<sequence length="96" mass="9673">MTASPATVTRSGNALAFAGALERAAVAALWPEALRLLPGAQRFDLAAVSSVDSAGLALLVELAQRNGGASVAGDPPGLDGLRRAYRLSPALSFAQA</sequence>
<feature type="domain" description="MlaB-like STAS" evidence="1">
    <location>
        <begin position="15"/>
        <end position="87"/>
    </location>
</feature>
<accession>A0ABT6JEG8</accession>